<gene>
    <name evidence="2" type="ORF">Lepil_1618</name>
</gene>
<dbReference type="NCBIfam" id="NF047799">
    <property type="entry name" value="LIC11874_lipo"/>
    <property type="match status" value="1"/>
</dbReference>
<evidence type="ECO:0008006" key="4">
    <source>
        <dbReference type="Google" id="ProtNLM"/>
    </source>
</evidence>
<accession>H2CBD3</accession>
<feature type="region of interest" description="Disordered" evidence="1">
    <location>
        <begin position="219"/>
        <end position="241"/>
    </location>
</feature>
<dbReference type="Proteomes" id="UP000005737">
    <property type="component" value="Unassembled WGS sequence"/>
</dbReference>
<evidence type="ECO:0000313" key="2">
    <source>
        <dbReference type="EMBL" id="EHQ06304.1"/>
    </source>
</evidence>
<protein>
    <recommendedName>
        <fullName evidence="4">Lipoprotein</fullName>
    </recommendedName>
</protein>
<reference evidence="2 3" key="1">
    <citation type="submission" date="2011-10" db="EMBL/GenBank/DDBJ databases">
        <title>The Improved High-Quality Draft genome of Leptonema illini DSM 21528.</title>
        <authorList>
            <consortium name="US DOE Joint Genome Institute (JGI-PGF)"/>
            <person name="Lucas S."/>
            <person name="Copeland A."/>
            <person name="Lapidus A."/>
            <person name="Glavina del Rio T."/>
            <person name="Dalin E."/>
            <person name="Tice H."/>
            <person name="Bruce D."/>
            <person name="Goodwin L."/>
            <person name="Pitluck S."/>
            <person name="Peters L."/>
            <person name="Mikhailova N."/>
            <person name="Held B."/>
            <person name="Kyrpides N."/>
            <person name="Mavromatis K."/>
            <person name="Ivanova N."/>
            <person name="Markowitz V."/>
            <person name="Cheng J.-F."/>
            <person name="Hugenholtz P."/>
            <person name="Woyke T."/>
            <person name="Wu D."/>
            <person name="Gronow S."/>
            <person name="Wellnitz S."/>
            <person name="Brambilla E.-M."/>
            <person name="Klenk H.-P."/>
            <person name="Eisen J.A."/>
        </authorList>
    </citation>
    <scope>NUCLEOTIDE SEQUENCE [LARGE SCALE GENOMIC DNA]</scope>
    <source>
        <strain evidence="2 3">DSM 21528</strain>
    </source>
</reference>
<evidence type="ECO:0000256" key="1">
    <source>
        <dbReference type="SAM" id="MobiDB-lite"/>
    </source>
</evidence>
<dbReference type="HOGENOM" id="CLU_1244049_0_0_12"/>
<proteinExistence type="predicted"/>
<dbReference type="PROSITE" id="PS51257">
    <property type="entry name" value="PROKAR_LIPOPROTEIN"/>
    <property type="match status" value="1"/>
</dbReference>
<dbReference type="AlphaFoldDB" id="H2CBD3"/>
<name>H2CBD3_9LEPT</name>
<keyword evidence="3" id="KW-1185">Reference proteome</keyword>
<sequence>MSSVCRQSKFRKHARSVRLLAWIGMSLMLASCFEYEEKIVFHRDFSGVIEFNYTVPIDEETGKSLIAFLPSQLVDVKSRYNHLPVKPELQDFVAERIPGEPFQQAKVSYRIRFHEVKELETYLPGDTQIFQGAGTLRLYRSFPGLESGTEGRQIRVYRMAYRTILEQLKGRTMKFTIVCPWYFDLSSNQGTLPSPGVVYFAFPLDRTMLQPKETLWSVEIKANPSPEEGPKTQQGPGGPLP</sequence>
<dbReference type="InterPro" id="IPR058176">
    <property type="entry name" value="LIC11874-like"/>
</dbReference>
<organism evidence="2 3">
    <name type="scientific">Leptonema illini DSM 21528</name>
    <dbReference type="NCBI Taxonomy" id="929563"/>
    <lineage>
        <taxon>Bacteria</taxon>
        <taxon>Pseudomonadati</taxon>
        <taxon>Spirochaetota</taxon>
        <taxon>Spirochaetia</taxon>
        <taxon>Leptospirales</taxon>
        <taxon>Leptospiraceae</taxon>
        <taxon>Leptonema</taxon>
    </lineage>
</organism>
<evidence type="ECO:0000313" key="3">
    <source>
        <dbReference type="Proteomes" id="UP000005737"/>
    </source>
</evidence>
<dbReference type="EMBL" id="JH597773">
    <property type="protein sequence ID" value="EHQ06304.1"/>
    <property type="molecule type" value="Genomic_DNA"/>
</dbReference>